<evidence type="ECO:0000256" key="1">
    <source>
        <dbReference type="ARBA" id="ARBA00022527"/>
    </source>
</evidence>
<keyword evidence="1" id="KW-0723">Serine/threonine-protein kinase</keyword>
<dbReference type="Proteomes" id="UP001501867">
    <property type="component" value="Unassembled WGS sequence"/>
</dbReference>
<sequence length="160" mass="17300">MLPTRALEGDRVIPSLPQGLSLSGHLSVGPRPQLLLDSSPDAVRIARHWVEAFVSAEAPGAPEEHVHDVVLAVSELVTNAVRYGTEPGDSLRIVLDVGPGSTRVEVHDPCRRPPRRRPASDVRSRGRGLLVLDALAYSWGVAERPMGKAVWAEVRWVAAS</sequence>
<evidence type="ECO:0000259" key="2">
    <source>
        <dbReference type="Pfam" id="PF13581"/>
    </source>
</evidence>
<keyword evidence="3" id="KW-0547">Nucleotide-binding</keyword>
<proteinExistence type="predicted"/>
<gene>
    <name evidence="3" type="ORF">GCM10010302_53040</name>
</gene>
<evidence type="ECO:0000313" key="3">
    <source>
        <dbReference type="EMBL" id="GAA0307686.1"/>
    </source>
</evidence>
<dbReference type="RefSeq" id="WP_344164621.1">
    <property type="nucleotide sequence ID" value="NZ_BAAABV010000023.1"/>
</dbReference>
<comment type="caution">
    <text evidence="3">The sequence shown here is derived from an EMBL/GenBank/DDBJ whole genome shotgun (WGS) entry which is preliminary data.</text>
</comment>
<feature type="domain" description="Histidine kinase/HSP90-like ATPase" evidence="2">
    <location>
        <begin position="38"/>
        <end position="152"/>
    </location>
</feature>
<name>A0ABP3F6L6_9ACTN</name>
<dbReference type="Gene3D" id="3.30.565.10">
    <property type="entry name" value="Histidine kinase-like ATPase, C-terminal domain"/>
    <property type="match status" value="1"/>
</dbReference>
<evidence type="ECO:0000313" key="4">
    <source>
        <dbReference type="Proteomes" id="UP001501867"/>
    </source>
</evidence>
<dbReference type="SUPFAM" id="SSF55874">
    <property type="entry name" value="ATPase domain of HSP90 chaperone/DNA topoisomerase II/histidine kinase"/>
    <property type="match status" value="1"/>
</dbReference>
<dbReference type="PANTHER" id="PTHR35526:SF3">
    <property type="entry name" value="ANTI-SIGMA-F FACTOR RSBW"/>
    <property type="match status" value="1"/>
</dbReference>
<keyword evidence="1" id="KW-0418">Kinase</keyword>
<dbReference type="InterPro" id="IPR003594">
    <property type="entry name" value="HATPase_dom"/>
</dbReference>
<dbReference type="EMBL" id="BAAABV010000023">
    <property type="protein sequence ID" value="GAA0307686.1"/>
    <property type="molecule type" value="Genomic_DNA"/>
</dbReference>
<dbReference type="InterPro" id="IPR036890">
    <property type="entry name" value="HATPase_C_sf"/>
</dbReference>
<dbReference type="CDD" id="cd16936">
    <property type="entry name" value="HATPase_RsbW-like"/>
    <property type="match status" value="1"/>
</dbReference>
<dbReference type="Pfam" id="PF13581">
    <property type="entry name" value="HATPase_c_2"/>
    <property type="match status" value="1"/>
</dbReference>
<accession>A0ABP3F6L6</accession>
<keyword evidence="3" id="KW-0067">ATP-binding</keyword>
<organism evidence="3 4">
    <name type="scientific">Streptomyces polychromogenes</name>
    <dbReference type="NCBI Taxonomy" id="67342"/>
    <lineage>
        <taxon>Bacteria</taxon>
        <taxon>Bacillati</taxon>
        <taxon>Actinomycetota</taxon>
        <taxon>Actinomycetes</taxon>
        <taxon>Kitasatosporales</taxon>
        <taxon>Streptomycetaceae</taxon>
        <taxon>Streptomyces</taxon>
    </lineage>
</organism>
<reference evidence="4" key="1">
    <citation type="journal article" date="2019" name="Int. J. Syst. Evol. Microbiol.">
        <title>The Global Catalogue of Microorganisms (GCM) 10K type strain sequencing project: providing services to taxonomists for standard genome sequencing and annotation.</title>
        <authorList>
            <consortium name="The Broad Institute Genomics Platform"/>
            <consortium name="The Broad Institute Genome Sequencing Center for Infectious Disease"/>
            <person name="Wu L."/>
            <person name="Ma J."/>
        </authorList>
    </citation>
    <scope>NUCLEOTIDE SEQUENCE [LARGE SCALE GENOMIC DNA]</scope>
    <source>
        <strain evidence="4">JCM 4505</strain>
    </source>
</reference>
<protein>
    <submittedName>
        <fullName evidence="3">ATP-binding protein</fullName>
    </submittedName>
</protein>
<keyword evidence="4" id="KW-1185">Reference proteome</keyword>
<dbReference type="GO" id="GO:0005524">
    <property type="term" value="F:ATP binding"/>
    <property type="evidence" value="ECO:0007669"/>
    <property type="project" value="UniProtKB-KW"/>
</dbReference>
<dbReference type="PANTHER" id="PTHR35526">
    <property type="entry name" value="ANTI-SIGMA-F FACTOR RSBW-RELATED"/>
    <property type="match status" value="1"/>
</dbReference>
<dbReference type="InterPro" id="IPR050267">
    <property type="entry name" value="Anti-sigma-factor_SerPK"/>
</dbReference>
<keyword evidence="1" id="KW-0808">Transferase</keyword>